<evidence type="ECO:0000313" key="3">
    <source>
        <dbReference type="Proteomes" id="UP000824263"/>
    </source>
</evidence>
<dbReference type="PANTHER" id="PTHR11328">
    <property type="entry name" value="MAJOR FACILITATOR SUPERFAMILY DOMAIN-CONTAINING PROTEIN"/>
    <property type="match status" value="1"/>
</dbReference>
<dbReference type="InterPro" id="IPR001927">
    <property type="entry name" value="Na/Gal_symport"/>
</dbReference>
<feature type="transmembrane region" description="Helical" evidence="1">
    <location>
        <begin position="46"/>
        <end position="72"/>
    </location>
</feature>
<dbReference type="InterPro" id="IPR039672">
    <property type="entry name" value="MFS_2"/>
</dbReference>
<dbReference type="Proteomes" id="UP000824263">
    <property type="component" value="Unassembled WGS sequence"/>
</dbReference>
<name>A0A9D1UFA7_9FIRM</name>
<comment type="caution">
    <text evidence="2">The sequence shown here is derived from an EMBL/GenBank/DDBJ whole genome shotgun (WGS) entry which is preliminary data.</text>
</comment>
<dbReference type="NCBIfam" id="TIGR00792">
    <property type="entry name" value="gph"/>
    <property type="match status" value="1"/>
</dbReference>
<feature type="transmembrane region" description="Helical" evidence="1">
    <location>
        <begin position="380"/>
        <end position="398"/>
    </location>
</feature>
<reference evidence="2" key="1">
    <citation type="journal article" date="2021" name="PeerJ">
        <title>Extensive microbial diversity within the chicken gut microbiome revealed by metagenomics and culture.</title>
        <authorList>
            <person name="Gilroy R."/>
            <person name="Ravi A."/>
            <person name="Getino M."/>
            <person name="Pursley I."/>
            <person name="Horton D.L."/>
            <person name="Alikhan N.F."/>
            <person name="Baker D."/>
            <person name="Gharbi K."/>
            <person name="Hall N."/>
            <person name="Watson M."/>
            <person name="Adriaenssens E.M."/>
            <person name="Foster-Nyarko E."/>
            <person name="Jarju S."/>
            <person name="Secka A."/>
            <person name="Antonio M."/>
            <person name="Oren A."/>
            <person name="Chaudhuri R.R."/>
            <person name="La Ragione R."/>
            <person name="Hildebrand F."/>
            <person name="Pallen M.J."/>
        </authorList>
    </citation>
    <scope>NUCLEOTIDE SEQUENCE</scope>
    <source>
        <strain evidence="2">ChiSxjej1B13-11762</strain>
    </source>
</reference>
<dbReference type="InterPro" id="IPR036259">
    <property type="entry name" value="MFS_trans_sf"/>
</dbReference>
<dbReference type="PANTHER" id="PTHR11328:SF24">
    <property type="entry name" value="MAJOR FACILITATOR SUPERFAMILY (MFS) PROFILE DOMAIN-CONTAINING PROTEIN"/>
    <property type="match status" value="1"/>
</dbReference>
<feature type="transmembrane region" description="Helical" evidence="1">
    <location>
        <begin position="275"/>
        <end position="295"/>
    </location>
</feature>
<feature type="transmembrane region" description="Helical" evidence="1">
    <location>
        <begin position="239"/>
        <end position="263"/>
    </location>
</feature>
<keyword evidence="1" id="KW-0472">Membrane</keyword>
<feature type="transmembrane region" description="Helical" evidence="1">
    <location>
        <begin position="153"/>
        <end position="172"/>
    </location>
</feature>
<feature type="transmembrane region" description="Helical" evidence="1">
    <location>
        <begin position="304"/>
        <end position="321"/>
    </location>
</feature>
<organism evidence="2 3">
    <name type="scientific">Candidatus Dorea gallistercoris</name>
    <dbReference type="NCBI Taxonomy" id="2838542"/>
    <lineage>
        <taxon>Bacteria</taxon>
        <taxon>Bacillati</taxon>
        <taxon>Bacillota</taxon>
        <taxon>Clostridia</taxon>
        <taxon>Lachnospirales</taxon>
        <taxon>Lachnospiraceae</taxon>
        <taxon>Dorea</taxon>
    </lineage>
</organism>
<feature type="transmembrane region" description="Helical" evidence="1">
    <location>
        <begin position="327"/>
        <end position="343"/>
    </location>
</feature>
<sequence length="458" mass="49551">MEEKRKSIYTVTTVRYGMTNFFSSLVTTMASTYFAVYLTGAVGLSAAAVGSIITIAGIADTISVPCVGVAIQSARFKKGKFRPWLLYGGAACAIFSVMRFLNLGGKNAVYYGLMYVLCYVAFNFAYSAYTGIMPILAKDPTERVNLAACRIQFNSLSKFVLGLVSVQVIAFFSESGEADTRGYGVFAAILGVLVFVGFYQLYRLAADFDKPIGDGERKETKEKVSILDMIRSIISVPMVLYLIAAVLKIGTFFSVNSIAAYYYDYVIGSRQFLTLFLSGSTLLMIGGAFITPFIAKAIGGARNVFIAGGIVYGGAMLVSWFARSSAIVFTLLMCVGYVGYAMMHSSEAAVYSTIVDYTEYKTGKDLKGFLMSIFTLSPKLGAVIQGTILGVGLTAIGFNADHVTESAINGIPVLMSLLPAILLAVTVTCMIIFPLSDKKVKKMQEEIEKNKDSKNIDK</sequence>
<protein>
    <submittedName>
        <fullName evidence="2">Glycoside-pentoside-hexuronide (GPH):cation symporter</fullName>
    </submittedName>
</protein>
<evidence type="ECO:0000256" key="1">
    <source>
        <dbReference type="SAM" id="Phobius"/>
    </source>
</evidence>
<dbReference type="EMBL" id="DXGF01000147">
    <property type="protein sequence ID" value="HIW84360.1"/>
    <property type="molecule type" value="Genomic_DNA"/>
</dbReference>
<proteinExistence type="predicted"/>
<feature type="transmembrane region" description="Helical" evidence="1">
    <location>
        <begin position="108"/>
        <end position="132"/>
    </location>
</feature>
<feature type="transmembrane region" description="Helical" evidence="1">
    <location>
        <begin position="21"/>
        <end position="40"/>
    </location>
</feature>
<dbReference type="SUPFAM" id="SSF103473">
    <property type="entry name" value="MFS general substrate transporter"/>
    <property type="match status" value="1"/>
</dbReference>
<feature type="transmembrane region" description="Helical" evidence="1">
    <location>
        <begin position="410"/>
        <end position="433"/>
    </location>
</feature>
<dbReference type="Gene3D" id="1.20.1250.20">
    <property type="entry name" value="MFS general substrate transporter like domains"/>
    <property type="match status" value="2"/>
</dbReference>
<keyword evidence="1" id="KW-1133">Transmembrane helix</keyword>
<reference evidence="2" key="2">
    <citation type="submission" date="2021-04" db="EMBL/GenBank/DDBJ databases">
        <authorList>
            <person name="Gilroy R."/>
        </authorList>
    </citation>
    <scope>NUCLEOTIDE SEQUENCE</scope>
    <source>
        <strain evidence="2">ChiSxjej1B13-11762</strain>
    </source>
</reference>
<gene>
    <name evidence="2" type="ORF">H9873_08555</name>
</gene>
<dbReference type="GO" id="GO:0006814">
    <property type="term" value="P:sodium ion transport"/>
    <property type="evidence" value="ECO:0007669"/>
    <property type="project" value="InterPro"/>
</dbReference>
<dbReference type="AlphaFoldDB" id="A0A9D1UFA7"/>
<dbReference type="GO" id="GO:0008643">
    <property type="term" value="P:carbohydrate transport"/>
    <property type="evidence" value="ECO:0007669"/>
    <property type="project" value="InterPro"/>
</dbReference>
<evidence type="ECO:0000313" key="2">
    <source>
        <dbReference type="EMBL" id="HIW84360.1"/>
    </source>
</evidence>
<dbReference type="GO" id="GO:0015293">
    <property type="term" value="F:symporter activity"/>
    <property type="evidence" value="ECO:0007669"/>
    <property type="project" value="InterPro"/>
</dbReference>
<feature type="transmembrane region" description="Helical" evidence="1">
    <location>
        <begin position="184"/>
        <end position="202"/>
    </location>
</feature>
<feature type="transmembrane region" description="Helical" evidence="1">
    <location>
        <begin position="84"/>
        <end position="102"/>
    </location>
</feature>
<dbReference type="Pfam" id="PF13347">
    <property type="entry name" value="MFS_2"/>
    <property type="match status" value="1"/>
</dbReference>
<dbReference type="GO" id="GO:0005886">
    <property type="term" value="C:plasma membrane"/>
    <property type="evidence" value="ECO:0007669"/>
    <property type="project" value="TreeGrafter"/>
</dbReference>
<keyword evidence="1" id="KW-0812">Transmembrane</keyword>
<accession>A0A9D1UFA7</accession>